<feature type="active site" description="Proton donor" evidence="2">
    <location>
        <position position="243"/>
    </location>
</feature>
<dbReference type="EMBL" id="FXTH01000005">
    <property type="protein sequence ID" value="SMO56166.1"/>
    <property type="molecule type" value="Genomic_DNA"/>
</dbReference>
<dbReference type="GO" id="GO:0046523">
    <property type="term" value="F:S-methyl-5-thioribose-1-phosphate isomerase activity"/>
    <property type="evidence" value="ECO:0007669"/>
    <property type="project" value="UniProtKB-UniRule"/>
</dbReference>
<evidence type="ECO:0000313" key="3">
    <source>
        <dbReference type="EMBL" id="SMO56166.1"/>
    </source>
</evidence>
<protein>
    <recommendedName>
        <fullName evidence="2">Methylthioribose-1-phosphate isomerase</fullName>
        <shortName evidence="2">M1Pi</shortName>
        <shortName evidence="2">MTR-1-P isomerase</shortName>
        <ecNumber evidence="2">5.3.1.23</ecNumber>
    </recommendedName>
    <alternativeName>
        <fullName evidence="2">S-methyl-5-thioribose-1-phosphate isomerase</fullName>
    </alternativeName>
</protein>
<sequence length="351" mass="39409">MDNDIDTAIQSIEWRDDHVRILDQTYLPGREVYSDIRDVGRMWEAIKKLRVRGAPAIGIAAAYGFYLGIKELTENSFQSFFIEVERVAEYLESARPTAVNLHWALERLKTTIEAHKDKEISDIKNIVLKTAKTIHDEDKRTCKKIGEHGNELVEKDARILTHCNTGSLATGRYGTALSVIYHAHEAEKDIQVWVDETRPLLQGSRLTAWELMNAEIPMKLITDSTAGSLMQQGKVDLVMVGADRVAANGDTANKIGTYPLAVLARENNLPFYVAAPFSTIDMDLGNGDAIPIEEREAEEITHFNGSEVAPKKAEAYNPAFDITPHRYITGFITEKGIVEPPFDENFSRYLE</sequence>
<feature type="binding site" evidence="2">
    <location>
        <position position="202"/>
    </location>
    <ligand>
        <name>substrate</name>
    </ligand>
</feature>
<dbReference type="SUPFAM" id="SSF100950">
    <property type="entry name" value="NagB/RpiA/CoA transferase-like"/>
    <property type="match status" value="1"/>
</dbReference>
<dbReference type="HAMAP" id="MF_01678">
    <property type="entry name" value="Salvage_MtnA"/>
    <property type="match status" value="1"/>
</dbReference>
<organism evidence="3 4">
    <name type="scientific">Fodinibius sediminis</name>
    <dbReference type="NCBI Taxonomy" id="1214077"/>
    <lineage>
        <taxon>Bacteria</taxon>
        <taxon>Pseudomonadati</taxon>
        <taxon>Balneolota</taxon>
        <taxon>Balneolia</taxon>
        <taxon>Balneolales</taxon>
        <taxon>Balneolaceae</taxon>
        <taxon>Fodinibius</taxon>
    </lineage>
</organism>
<reference evidence="3 4" key="1">
    <citation type="submission" date="2017-05" db="EMBL/GenBank/DDBJ databases">
        <authorList>
            <person name="Varghese N."/>
            <person name="Submissions S."/>
        </authorList>
    </citation>
    <scope>NUCLEOTIDE SEQUENCE [LARGE SCALE GENOMIC DNA]</scope>
    <source>
        <strain evidence="3 4">DSM 21194</strain>
    </source>
</reference>
<dbReference type="PANTHER" id="PTHR43475">
    <property type="entry name" value="METHYLTHIORIBOSE-1-PHOSPHATE ISOMERASE"/>
    <property type="match status" value="1"/>
</dbReference>
<keyword evidence="2" id="KW-0028">Amino-acid biosynthesis</keyword>
<dbReference type="PANTHER" id="PTHR43475:SF1">
    <property type="entry name" value="METHYLTHIORIBOSE-1-PHOSPHATE ISOMERASE"/>
    <property type="match status" value="1"/>
</dbReference>
<dbReference type="InterPro" id="IPR005251">
    <property type="entry name" value="IF-M1Pi"/>
</dbReference>
<evidence type="ECO:0000313" key="4">
    <source>
        <dbReference type="Proteomes" id="UP000317593"/>
    </source>
</evidence>
<dbReference type="NCBIfam" id="NF004326">
    <property type="entry name" value="PRK05720.1"/>
    <property type="match status" value="1"/>
</dbReference>
<dbReference type="GO" id="GO:0019509">
    <property type="term" value="P:L-methionine salvage from methylthioadenosine"/>
    <property type="evidence" value="ECO:0007669"/>
    <property type="project" value="UniProtKB-UniRule"/>
</dbReference>
<keyword evidence="1 2" id="KW-0413">Isomerase</keyword>
<dbReference type="InterPro" id="IPR000649">
    <property type="entry name" value="IF-2B-related"/>
</dbReference>
<dbReference type="FunFam" id="3.40.50.10470:FF:000006">
    <property type="entry name" value="Methylthioribose-1-phosphate isomerase"/>
    <property type="match status" value="1"/>
</dbReference>
<feature type="binding site" evidence="2">
    <location>
        <begin position="253"/>
        <end position="254"/>
    </location>
    <ligand>
        <name>substrate</name>
    </ligand>
</feature>
<dbReference type="InterPro" id="IPR042529">
    <property type="entry name" value="IF_2B-like_C"/>
</dbReference>
<dbReference type="EC" id="5.3.1.23" evidence="2"/>
<feature type="binding site" evidence="2">
    <location>
        <position position="95"/>
    </location>
    <ligand>
        <name>substrate</name>
    </ligand>
</feature>
<gene>
    <name evidence="2" type="primary">mtnA</name>
    <name evidence="3" type="ORF">SAMN06265218_105174</name>
</gene>
<comment type="function">
    <text evidence="2">Catalyzes the interconversion of methylthioribose-1-phosphate (MTR-1-P) into methylthioribulose-1-phosphate (MTRu-1-P).</text>
</comment>
<dbReference type="Gene3D" id="3.40.50.10470">
    <property type="entry name" value="Translation initiation factor eif-2b, domain 2"/>
    <property type="match status" value="1"/>
</dbReference>
<dbReference type="Proteomes" id="UP000317593">
    <property type="component" value="Unassembled WGS sequence"/>
</dbReference>
<dbReference type="UniPathway" id="UPA00904">
    <property type="reaction ID" value="UER00874"/>
</dbReference>
<feature type="binding site" evidence="2">
    <location>
        <begin position="52"/>
        <end position="54"/>
    </location>
    <ligand>
        <name>substrate</name>
    </ligand>
</feature>
<dbReference type="InterPro" id="IPR011559">
    <property type="entry name" value="Initiation_fac_2B_a/b/d"/>
</dbReference>
<dbReference type="Gene3D" id="1.20.120.420">
    <property type="entry name" value="translation initiation factor eif-2b, domain 1"/>
    <property type="match status" value="1"/>
</dbReference>
<evidence type="ECO:0000256" key="1">
    <source>
        <dbReference type="ARBA" id="ARBA00023235"/>
    </source>
</evidence>
<feature type="site" description="Transition state stabilizer" evidence="2">
    <location>
        <position position="163"/>
    </location>
</feature>
<dbReference type="InterPro" id="IPR037171">
    <property type="entry name" value="NagB/RpiA_transferase-like"/>
</dbReference>
<dbReference type="InterPro" id="IPR027363">
    <property type="entry name" value="M1Pi_N"/>
</dbReference>
<comment type="pathway">
    <text evidence="2">Amino-acid biosynthesis; L-methionine biosynthesis via salvage pathway; L-methionine from S-methyl-5-thio-alpha-D-ribose 1-phosphate: step 1/6.</text>
</comment>
<comment type="similarity">
    <text evidence="2">Belongs to the EIF-2B alpha/beta/delta subunits family. MtnA subfamily.</text>
</comment>
<dbReference type="NCBIfam" id="TIGR00524">
    <property type="entry name" value="eIF-2B_rel"/>
    <property type="match status" value="1"/>
</dbReference>
<name>A0A521C9U1_9BACT</name>
<dbReference type="AlphaFoldDB" id="A0A521C9U1"/>
<keyword evidence="4" id="KW-1185">Reference proteome</keyword>
<comment type="catalytic activity">
    <reaction evidence="2">
        <text>5-(methylsulfanyl)-alpha-D-ribose 1-phosphate = 5-(methylsulfanyl)-D-ribulose 1-phosphate</text>
        <dbReference type="Rhea" id="RHEA:19989"/>
        <dbReference type="ChEBI" id="CHEBI:58533"/>
        <dbReference type="ChEBI" id="CHEBI:58548"/>
        <dbReference type="EC" id="5.3.1.23"/>
    </reaction>
</comment>
<dbReference type="FunFam" id="1.20.120.420:FF:000003">
    <property type="entry name" value="Methylthioribose-1-phosphate isomerase"/>
    <property type="match status" value="1"/>
</dbReference>
<dbReference type="NCBIfam" id="TIGR00512">
    <property type="entry name" value="salvage_mtnA"/>
    <property type="match status" value="1"/>
</dbReference>
<dbReference type="RefSeq" id="WP_142713925.1">
    <property type="nucleotide sequence ID" value="NZ_FXTH01000005.1"/>
</dbReference>
<dbReference type="OrthoDB" id="9803436at2"/>
<proteinExistence type="inferred from homology"/>
<evidence type="ECO:0000256" key="2">
    <source>
        <dbReference type="HAMAP-Rule" id="MF_01678"/>
    </source>
</evidence>
<keyword evidence="2" id="KW-0486">Methionine biosynthesis</keyword>
<dbReference type="Pfam" id="PF01008">
    <property type="entry name" value="IF-2B"/>
    <property type="match status" value="1"/>
</dbReference>
<accession>A0A521C9U1</accession>